<feature type="region of interest" description="Disordered" evidence="9">
    <location>
        <begin position="46"/>
        <end position="71"/>
    </location>
</feature>
<evidence type="ECO:0000256" key="9">
    <source>
        <dbReference type="SAM" id="MobiDB-lite"/>
    </source>
</evidence>
<organism evidence="11 12">
    <name type="scientific">Cryptococcus amylolentus CBS 6273</name>
    <dbReference type="NCBI Taxonomy" id="1296118"/>
    <lineage>
        <taxon>Eukaryota</taxon>
        <taxon>Fungi</taxon>
        <taxon>Dikarya</taxon>
        <taxon>Basidiomycota</taxon>
        <taxon>Agaricomycotina</taxon>
        <taxon>Tremellomycetes</taxon>
        <taxon>Tremellales</taxon>
        <taxon>Cryptococcaceae</taxon>
        <taxon>Cryptococcus</taxon>
    </lineage>
</organism>
<proteinExistence type="predicted"/>
<dbReference type="PROSITE" id="PS50157">
    <property type="entry name" value="ZINC_FINGER_C2H2_2"/>
    <property type="match status" value="2"/>
</dbReference>
<dbReference type="SMART" id="SM00355">
    <property type="entry name" value="ZnF_C2H2"/>
    <property type="match status" value="5"/>
</dbReference>
<dbReference type="GO" id="GO:0008270">
    <property type="term" value="F:zinc ion binding"/>
    <property type="evidence" value="ECO:0007669"/>
    <property type="project" value="UniProtKB-KW"/>
</dbReference>
<dbReference type="Gene3D" id="3.30.160.60">
    <property type="entry name" value="Classic Zinc Finger"/>
    <property type="match status" value="2"/>
</dbReference>
<dbReference type="EMBL" id="MEKH01000010">
    <property type="protein sequence ID" value="ODO01378.1"/>
    <property type="molecule type" value="Genomic_DNA"/>
</dbReference>
<evidence type="ECO:0000313" key="12">
    <source>
        <dbReference type="Proteomes" id="UP000095149"/>
    </source>
</evidence>
<evidence type="ECO:0000256" key="6">
    <source>
        <dbReference type="ARBA" id="ARBA00023163"/>
    </source>
</evidence>
<dbReference type="PROSITE" id="PS00028">
    <property type="entry name" value="ZINC_FINGER_C2H2_1"/>
    <property type="match status" value="4"/>
</dbReference>
<sequence length="818" mass="92073">MPHLCTCQTSAQTQSRHPSFILIASALIVMPVEKVFWTMQPAVTSSMPNTNPTQPSPIPYPASQQHPPTSTSDLAEVARMDRIRATEISCRRETSMTRIRTSVQSKWSNGYWMVGIDTACQLAFLTNSCTYQSRLRPRDYAWDYVWSENFPLLHPRIMNQIAPDFFPPSLHPARTLPPRLSFNFPSQHLLQGPYSEKQDPNATVFRTAIDSRLGRDTLLQADATTNRLQNMRHENSRASLLLGAPLFSPSLAPPWPSVAPPWPSVAPPWPSVTSPLSVAPLWPLTFYSAPHPLPPLILSLPSPPSPNLPGPSSPASPPVVPVPKGTELDIPFRNALKFFARLSEAVCHEACDTVYRAPDSRRTRKHRTFWANGPSDYVGTNPQDPLRESFTFRELDKPQRPLPKCSDCGKVFSTNGNRDIHKVDVHGPKTFACQHDGCVNRYASEWRLNQHVKKVHSEKTVACTIKGCVRMSATNAELRSHMELAHSNGHSTTYHLDSAFISFPKMHWSILKLQTRDLGWHFSTGQPKDAFKDRCLANLLSNKKLKKLLENIIHHENSWASLLPGAPLFSPSLASPRPSVAPPLSVAPLWPLPSYSDPPLLPALPSPALPKFSRPLLPGLSLPVLSLSYSSSLFLALRREYRMSFAAIVAVPVPKGTELDIPFRNALKFFARLSEAVCHEAFDTIYRAPDSRREREEEVEAGQPKPPSYWLEQLIWWPPTEASEERPEDVRVDERINAQDPLRESFSFWELDKPQRPLPKCSDCGKVFTTDGNRDIHKVDVHGPKTFVCEHDGCVTRLASEWRLKRHMRLVHRKNSAM</sequence>
<dbReference type="Proteomes" id="UP000095149">
    <property type="component" value="Unassembled WGS sequence"/>
</dbReference>
<evidence type="ECO:0000259" key="10">
    <source>
        <dbReference type="PROSITE" id="PS50157"/>
    </source>
</evidence>
<keyword evidence="7" id="KW-0539">Nucleus</keyword>
<feature type="domain" description="C2H2-type" evidence="10">
    <location>
        <begin position="403"/>
        <end position="426"/>
    </location>
</feature>
<dbReference type="InterPro" id="IPR036236">
    <property type="entry name" value="Znf_C2H2_sf"/>
</dbReference>
<dbReference type="GO" id="GO:0006357">
    <property type="term" value="P:regulation of transcription by RNA polymerase II"/>
    <property type="evidence" value="ECO:0007669"/>
    <property type="project" value="TreeGrafter"/>
</dbReference>
<dbReference type="InterPro" id="IPR051061">
    <property type="entry name" value="Zinc_finger_trans_reg"/>
</dbReference>
<keyword evidence="5" id="KW-0805">Transcription regulation</keyword>
<dbReference type="PANTHER" id="PTHR46179:SF13">
    <property type="entry name" value="C2H2-TYPE DOMAIN-CONTAINING PROTEIN"/>
    <property type="match status" value="1"/>
</dbReference>
<name>A0A1E3JKJ1_9TREE</name>
<gene>
    <name evidence="11" type="ORF">I350_06197</name>
</gene>
<evidence type="ECO:0000256" key="7">
    <source>
        <dbReference type="ARBA" id="ARBA00023242"/>
    </source>
</evidence>
<keyword evidence="3 8" id="KW-0863">Zinc-finger</keyword>
<dbReference type="InterPro" id="IPR013087">
    <property type="entry name" value="Znf_C2H2_type"/>
</dbReference>
<reference evidence="11 12" key="1">
    <citation type="submission" date="2016-06" db="EMBL/GenBank/DDBJ databases">
        <title>Evolution of pathogenesis and genome organization in the Tremellales.</title>
        <authorList>
            <person name="Cuomo C."/>
            <person name="Litvintseva A."/>
            <person name="Heitman J."/>
            <person name="Chen Y."/>
            <person name="Sun S."/>
            <person name="Springer D."/>
            <person name="Dromer F."/>
            <person name="Young S."/>
            <person name="Zeng Q."/>
            <person name="Chapman S."/>
            <person name="Gujja S."/>
            <person name="Saif S."/>
            <person name="Birren B."/>
        </authorList>
    </citation>
    <scope>NUCLEOTIDE SEQUENCE [LARGE SCALE GENOMIC DNA]</scope>
    <source>
        <strain evidence="11 12">CBS 6273</strain>
    </source>
</reference>
<evidence type="ECO:0000256" key="1">
    <source>
        <dbReference type="ARBA" id="ARBA00004123"/>
    </source>
</evidence>
<dbReference type="PANTHER" id="PTHR46179">
    <property type="entry name" value="ZINC FINGER PROTEIN"/>
    <property type="match status" value="1"/>
</dbReference>
<accession>A0A1E3JKJ1</accession>
<dbReference type="GO" id="GO:0005634">
    <property type="term" value="C:nucleus"/>
    <property type="evidence" value="ECO:0007669"/>
    <property type="project" value="UniProtKB-SubCell"/>
</dbReference>
<evidence type="ECO:0000256" key="5">
    <source>
        <dbReference type="ARBA" id="ARBA00023015"/>
    </source>
</evidence>
<evidence type="ECO:0000313" key="11">
    <source>
        <dbReference type="EMBL" id="ODO01378.1"/>
    </source>
</evidence>
<evidence type="ECO:0000256" key="3">
    <source>
        <dbReference type="ARBA" id="ARBA00022771"/>
    </source>
</evidence>
<feature type="domain" description="C2H2-type" evidence="10">
    <location>
        <begin position="759"/>
        <end position="782"/>
    </location>
</feature>
<protein>
    <recommendedName>
        <fullName evidence="10">C2H2-type domain-containing protein</fullName>
    </recommendedName>
</protein>
<comment type="subcellular location">
    <subcellularLocation>
        <location evidence="1">Nucleus</location>
    </subcellularLocation>
</comment>
<keyword evidence="4" id="KW-0862">Zinc</keyword>
<dbReference type="SUPFAM" id="SSF57667">
    <property type="entry name" value="beta-beta-alpha zinc fingers"/>
    <property type="match status" value="1"/>
</dbReference>
<evidence type="ECO:0000256" key="8">
    <source>
        <dbReference type="PROSITE-ProRule" id="PRU00042"/>
    </source>
</evidence>
<evidence type="ECO:0000256" key="2">
    <source>
        <dbReference type="ARBA" id="ARBA00022723"/>
    </source>
</evidence>
<evidence type="ECO:0000256" key="4">
    <source>
        <dbReference type="ARBA" id="ARBA00022833"/>
    </source>
</evidence>
<keyword evidence="6" id="KW-0804">Transcription</keyword>
<dbReference type="AlphaFoldDB" id="A0A1E3JKJ1"/>
<feature type="compositionally biased region" description="Polar residues" evidence="9">
    <location>
        <begin position="62"/>
        <end position="71"/>
    </location>
</feature>
<dbReference type="OrthoDB" id="6077919at2759"/>
<keyword evidence="2" id="KW-0479">Metal-binding</keyword>
<comment type="caution">
    <text evidence="11">The sequence shown here is derived from an EMBL/GenBank/DDBJ whole genome shotgun (WGS) entry which is preliminary data.</text>
</comment>